<name>C6HXV9_9BACT</name>
<evidence type="ECO:0000313" key="2">
    <source>
        <dbReference type="EMBL" id="EES52571.1"/>
    </source>
</evidence>
<evidence type="ECO:0000313" key="3">
    <source>
        <dbReference type="Proteomes" id="UP000009374"/>
    </source>
</evidence>
<reference evidence="2 3" key="1">
    <citation type="journal article" date="2009" name="Appl. Environ. Microbiol.">
        <title>Community genomic and proteomic analyses of chemoautotrophic iron-oxidizing "Leptospirillum rubarum" (Group II) and "Leptospirillum ferrodiazotrophum" (Group III) bacteria in acid mine drainage biofilms.</title>
        <authorList>
            <person name="Goltsman D.S."/>
            <person name="Denef V.J."/>
            <person name="Singer S.W."/>
            <person name="VerBerkmoes N.C."/>
            <person name="Lefsrud M."/>
            <person name="Mueller R.S."/>
            <person name="Dick G.J."/>
            <person name="Sun C.L."/>
            <person name="Wheeler K.E."/>
            <person name="Zemla A."/>
            <person name="Baker B.J."/>
            <person name="Hauser L."/>
            <person name="Land M."/>
            <person name="Shah M.B."/>
            <person name="Thelen M.P."/>
            <person name="Hettich R.L."/>
            <person name="Banfield J.F."/>
        </authorList>
    </citation>
    <scope>NUCLEOTIDE SEQUENCE [LARGE SCALE GENOMIC DNA]</scope>
</reference>
<dbReference type="EMBL" id="GG693875">
    <property type="protein sequence ID" value="EES52571.1"/>
    <property type="molecule type" value="Genomic_DNA"/>
</dbReference>
<evidence type="ECO:0000259" key="1">
    <source>
        <dbReference type="Pfam" id="PF26485"/>
    </source>
</evidence>
<dbReference type="Pfam" id="PF26485">
    <property type="entry name" value="DUF8156"/>
    <property type="match status" value="1"/>
</dbReference>
<organism evidence="2 3">
    <name type="scientific">Leptospirillum ferrodiazotrophum</name>
    <dbReference type="NCBI Taxonomy" id="412449"/>
    <lineage>
        <taxon>Bacteria</taxon>
        <taxon>Pseudomonadati</taxon>
        <taxon>Nitrospirota</taxon>
        <taxon>Nitrospiria</taxon>
        <taxon>Nitrospirales</taxon>
        <taxon>Nitrospiraceae</taxon>
        <taxon>Leptospirillum</taxon>
    </lineage>
</organism>
<feature type="domain" description="DUF8156" evidence="1">
    <location>
        <begin position="1"/>
        <end position="85"/>
    </location>
</feature>
<dbReference type="Proteomes" id="UP000009374">
    <property type="component" value="Unassembled WGS sequence"/>
</dbReference>
<protein>
    <recommendedName>
        <fullName evidence="1">DUF8156 domain-containing protein</fullName>
    </recommendedName>
</protein>
<proteinExistence type="predicted"/>
<sequence>MGRTLPTFTERADALFHEWRPFRRALRREDQEVFDTLLSDVRRHAQAGTVLSPLDPWPILILSMLIEERKARLSLLQQVERLEKERISDGRLS</sequence>
<dbReference type="AlphaFoldDB" id="C6HXV9"/>
<accession>C6HXV9</accession>
<keyword evidence="3" id="KW-1185">Reference proteome</keyword>
<dbReference type="InterPro" id="IPR058469">
    <property type="entry name" value="DUF8156"/>
</dbReference>
<gene>
    <name evidence="2" type="ORF">UBAL3_93200072a</name>
</gene>